<protein>
    <recommendedName>
        <fullName evidence="1">HTH marR-type domain-containing protein</fullName>
    </recommendedName>
</protein>
<dbReference type="InterPro" id="IPR000835">
    <property type="entry name" value="HTH_MarR-typ"/>
</dbReference>
<reference evidence="2 3" key="1">
    <citation type="submission" date="2024-02" db="EMBL/GenBank/DDBJ databases">
        <title>Lysinimicrobium sediminis NBRC 112286.</title>
        <authorList>
            <person name="Ichikawa N."/>
            <person name="Katano-Makiyama Y."/>
            <person name="Hidaka K."/>
        </authorList>
    </citation>
    <scope>NUCLEOTIDE SEQUENCE [LARGE SCALE GENOMIC DNA]</scope>
    <source>
        <strain evidence="2 3">NBRC 112286</strain>
    </source>
</reference>
<keyword evidence="3" id="KW-1185">Reference proteome</keyword>
<organism evidence="2 3">
    <name type="scientific">Demequina sediminis</name>
    <dbReference type="NCBI Taxonomy" id="1930058"/>
    <lineage>
        <taxon>Bacteria</taxon>
        <taxon>Bacillati</taxon>
        <taxon>Actinomycetota</taxon>
        <taxon>Actinomycetes</taxon>
        <taxon>Micrococcales</taxon>
        <taxon>Demequinaceae</taxon>
        <taxon>Demequina</taxon>
    </lineage>
</organism>
<accession>A0ABP9WDV0</accession>
<evidence type="ECO:0000313" key="2">
    <source>
        <dbReference type="EMBL" id="GAA5518005.1"/>
    </source>
</evidence>
<dbReference type="PROSITE" id="PS50995">
    <property type="entry name" value="HTH_MARR_2"/>
    <property type="match status" value="1"/>
</dbReference>
<dbReference type="SUPFAM" id="SSF46785">
    <property type="entry name" value="Winged helix' DNA-binding domain"/>
    <property type="match status" value="1"/>
</dbReference>
<dbReference type="Proteomes" id="UP001426770">
    <property type="component" value="Unassembled WGS sequence"/>
</dbReference>
<feature type="domain" description="HTH marR-type" evidence="1">
    <location>
        <begin position="17"/>
        <end position="145"/>
    </location>
</feature>
<gene>
    <name evidence="2" type="ORF">Lsed01_00422</name>
</gene>
<dbReference type="InterPro" id="IPR039422">
    <property type="entry name" value="MarR/SlyA-like"/>
</dbReference>
<name>A0ABP9WDV0_9MICO</name>
<dbReference type="InterPro" id="IPR036388">
    <property type="entry name" value="WH-like_DNA-bd_sf"/>
</dbReference>
<comment type="caution">
    <text evidence="2">The sequence shown here is derived from an EMBL/GenBank/DDBJ whole genome shotgun (WGS) entry which is preliminary data.</text>
</comment>
<dbReference type="PANTHER" id="PTHR33164">
    <property type="entry name" value="TRANSCRIPTIONAL REGULATOR, MARR FAMILY"/>
    <property type="match status" value="1"/>
</dbReference>
<sequence length="154" mass="17026">MWGASVTDRDALLDATCDDLLTFLRRSVPRTAETVSSMGLTLHQFRALVILFADEGCTTTDMADAVGVHPSVATGIVQRMVQRGLFERREDASDRRIRRLSLTPEGRALAEEVVGTARAQRRHQLETLDDSRLEALRGILGELIAGLDRTRVPV</sequence>
<dbReference type="Pfam" id="PF01047">
    <property type="entry name" value="MarR"/>
    <property type="match status" value="1"/>
</dbReference>
<proteinExistence type="predicted"/>
<dbReference type="InterPro" id="IPR036390">
    <property type="entry name" value="WH_DNA-bd_sf"/>
</dbReference>
<dbReference type="Gene3D" id="1.10.10.10">
    <property type="entry name" value="Winged helix-like DNA-binding domain superfamily/Winged helix DNA-binding domain"/>
    <property type="match status" value="1"/>
</dbReference>
<dbReference type="PANTHER" id="PTHR33164:SF43">
    <property type="entry name" value="HTH-TYPE TRANSCRIPTIONAL REPRESSOR YETL"/>
    <property type="match status" value="1"/>
</dbReference>
<dbReference type="EMBL" id="BAABRR010000002">
    <property type="protein sequence ID" value="GAA5518005.1"/>
    <property type="molecule type" value="Genomic_DNA"/>
</dbReference>
<dbReference type="SMART" id="SM00347">
    <property type="entry name" value="HTH_MARR"/>
    <property type="match status" value="1"/>
</dbReference>
<evidence type="ECO:0000313" key="3">
    <source>
        <dbReference type="Proteomes" id="UP001426770"/>
    </source>
</evidence>
<evidence type="ECO:0000259" key="1">
    <source>
        <dbReference type="PROSITE" id="PS50995"/>
    </source>
</evidence>